<reference evidence="1" key="1">
    <citation type="submission" date="2022-01" db="EMBL/GenBank/DDBJ databases">
        <authorList>
            <person name="Lagorce A."/>
        </authorList>
    </citation>
    <scope>NUCLEOTIDE SEQUENCE</scope>
    <source>
        <strain evidence="1">Th15_F1_A12</strain>
    </source>
</reference>
<dbReference type="Proteomes" id="UP001295462">
    <property type="component" value="Unassembled WGS sequence"/>
</dbReference>
<proteinExistence type="predicted"/>
<comment type="caution">
    <text evidence="1">The sequence shown here is derived from an EMBL/GenBank/DDBJ whole genome shotgun (WGS) entry which is preliminary data.</text>
</comment>
<dbReference type="EMBL" id="CAKMUD010000046">
    <property type="protein sequence ID" value="CAH1576623.1"/>
    <property type="molecule type" value="Genomic_DNA"/>
</dbReference>
<protein>
    <submittedName>
        <fullName evidence="1">Uncharacterized protein</fullName>
    </submittedName>
</protein>
<sequence>MRLILSLTPYNTVAHMTKFAYVLSEIPQKKS</sequence>
<evidence type="ECO:0000313" key="2">
    <source>
        <dbReference type="Proteomes" id="UP001295462"/>
    </source>
</evidence>
<evidence type="ECO:0000313" key="1">
    <source>
        <dbReference type="EMBL" id="CAH1576623.1"/>
    </source>
</evidence>
<organism evidence="1 2">
    <name type="scientific">Vibrio jasicida</name>
    <dbReference type="NCBI Taxonomy" id="766224"/>
    <lineage>
        <taxon>Bacteria</taxon>
        <taxon>Pseudomonadati</taxon>
        <taxon>Pseudomonadota</taxon>
        <taxon>Gammaproteobacteria</taxon>
        <taxon>Vibrionales</taxon>
        <taxon>Vibrionaceae</taxon>
        <taxon>Vibrio</taxon>
    </lineage>
</organism>
<name>A0AAU9QGJ7_9VIBR</name>
<gene>
    <name evidence="1" type="ORF">THF1A12_140051</name>
</gene>
<dbReference type="AlphaFoldDB" id="A0AAU9QGJ7"/>
<accession>A0AAU9QGJ7</accession>